<evidence type="ECO:0000313" key="10">
    <source>
        <dbReference type="Proteomes" id="UP000187203"/>
    </source>
</evidence>
<dbReference type="GO" id="GO:0003680">
    <property type="term" value="F:minor groove of adenine-thymine-rich DNA binding"/>
    <property type="evidence" value="ECO:0007669"/>
    <property type="project" value="UniProtKB-UniRule"/>
</dbReference>
<dbReference type="CDD" id="cd11378">
    <property type="entry name" value="DUF296"/>
    <property type="match status" value="1"/>
</dbReference>
<keyword evidence="2 6" id="KW-0805">Transcription regulation</keyword>
<organism evidence="9 10">
    <name type="scientific">Corchorus olitorius</name>
    <dbReference type="NCBI Taxonomy" id="93759"/>
    <lineage>
        <taxon>Eukaryota</taxon>
        <taxon>Viridiplantae</taxon>
        <taxon>Streptophyta</taxon>
        <taxon>Embryophyta</taxon>
        <taxon>Tracheophyta</taxon>
        <taxon>Spermatophyta</taxon>
        <taxon>Magnoliopsida</taxon>
        <taxon>eudicotyledons</taxon>
        <taxon>Gunneridae</taxon>
        <taxon>Pentapetalae</taxon>
        <taxon>rosids</taxon>
        <taxon>malvids</taxon>
        <taxon>Malvales</taxon>
        <taxon>Malvaceae</taxon>
        <taxon>Grewioideae</taxon>
        <taxon>Apeibeae</taxon>
        <taxon>Corchorus</taxon>
    </lineage>
</organism>
<keyword evidence="4 6" id="KW-0804">Transcription</keyword>
<feature type="region of interest" description="Disordered" evidence="7">
    <location>
        <begin position="1"/>
        <end position="119"/>
    </location>
</feature>
<dbReference type="InterPro" id="IPR039605">
    <property type="entry name" value="AHL"/>
</dbReference>
<keyword evidence="3 6" id="KW-0238">DNA-binding</keyword>
<keyword evidence="10" id="KW-1185">Reference proteome</keyword>
<dbReference type="Pfam" id="PF03479">
    <property type="entry name" value="PCC"/>
    <property type="match status" value="1"/>
</dbReference>
<name>A0A1R3J610_9ROSI</name>
<feature type="compositionally biased region" description="Gly residues" evidence="7">
    <location>
        <begin position="48"/>
        <end position="62"/>
    </location>
</feature>
<evidence type="ECO:0000256" key="2">
    <source>
        <dbReference type="ARBA" id="ARBA00023015"/>
    </source>
</evidence>
<protein>
    <recommendedName>
        <fullName evidence="6">AT-hook motif nuclear-localized protein</fullName>
    </recommendedName>
</protein>
<dbReference type="Gene3D" id="3.30.1330.80">
    <property type="entry name" value="Hypothetical protein, similar to alpha- acetolactate decarboxylase, domain 2"/>
    <property type="match status" value="1"/>
</dbReference>
<dbReference type="SUPFAM" id="SSF117856">
    <property type="entry name" value="AF0104/ALDC/Ptd012-like"/>
    <property type="match status" value="1"/>
</dbReference>
<comment type="function">
    <text evidence="1 6">Transcription factor that specifically binds AT-rich DNA sequences related to the nuclear matrix attachment regions (MARs).</text>
</comment>
<dbReference type="AlphaFoldDB" id="A0A1R3J610"/>
<dbReference type="STRING" id="93759.A0A1R3J610"/>
<keyword evidence="5 6" id="KW-0539">Nucleus</keyword>
<sequence length="210" mass="21590">MEDKTWTLDHSAVQDNGKLESQVIKTDSVKSPEIQEVEAEFEAAVDETGGGLGSEEGSGSGATGDNVNGKKRGRGRPRKNEGGSNLTTSGGFRPPTALSPPSSMPLGKRSRGRPKGTGKLQAMASLGGYLDTAGGNFTPHVLEGFAGEDVVSKITAMCLKGSRSVCVLTATGAVSRVTIFQTGSSSGTLTYEVLLLSLAIRGLLAAKTGC</sequence>
<comment type="caution">
    <text evidence="9">The sequence shown here is derived from an EMBL/GenBank/DDBJ whole genome shotgun (WGS) entry which is preliminary data.</text>
</comment>
<dbReference type="GO" id="GO:0005634">
    <property type="term" value="C:nucleus"/>
    <property type="evidence" value="ECO:0007669"/>
    <property type="project" value="UniProtKB-SubCell"/>
</dbReference>
<dbReference type="EMBL" id="AWUE01016576">
    <property type="protein sequence ID" value="OMO90261.1"/>
    <property type="molecule type" value="Genomic_DNA"/>
</dbReference>
<dbReference type="PROSITE" id="PS51742">
    <property type="entry name" value="PPC"/>
    <property type="match status" value="1"/>
</dbReference>
<gene>
    <name evidence="9" type="ORF">COLO4_19279</name>
</gene>
<dbReference type="OrthoDB" id="1588495at2759"/>
<dbReference type="PANTHER" id="PTHR31500:SF114">
    <property type="entry name" value="AT-HOOK MOTIF NUCLEAR-LOCALIZED PROTEIN"/>
    <property type="match status" value="1"/>
</dbReference>
<evidence type="ECO:0000313" key="9">
    <source>
        <dbReference type="EMBL" id="OMO90261.1"/>
    </source>
</evidence>
<evidence type="ECO:0000259" key="8">
    <source>
        <dbReference type="PROSITE" id="PS51742"/>
    </source>
</evidence>
<feature type="domain" description="PPC" evidence="8">
    <location>
        <begin position="134"/>
        <end position="210"/>
    </location>
</feature>
<reference evidence="10" key="1">
    <citation type="submission" date="2013-09" db="EMBL/GenBank/DDBJ databases">
        <title>Corchorus olitorius genome sequencing.</title>
        <authorList>
            <person name="Alam M."/>
            <person name="Haque M.S."/>
            <person name="Islam M.S."/>
            <person name="Emdad E.M."/>
            <person name="Islam M.M."/>
            <person name="Ahmed B."/>
            <person name="Halim A."/>
            <person name="Hossen Q.M.M."/>
            <person name="Hossain M.Z."/>
            <person name="Ahmed R."/>
            <person name="Khan M.M."/>
            <person name="Islam R."/>
            <person name="Rashid M.M."/>
            <person name="Khan S.A."/>
            <person name="Rahman M.S."/>
            <person name="Alam M."/>
            <person name="Yahiya A.S."/>
            <person name="Khan M.S."/>
            <person name="Azam M.S."/>
            <person name="Haque T."/>
            <person name="Lashkar M.Z.H."/>
            <person name="Akhand A.I."/>
            <person name="Morshed G."/>
            <person name="Roy S."/>
            <person name="Uddin K.S."/>
            <person name="Rabeya T."/>
            <person name="Hossain A.S."/>
            <person name="Chowdhury A."/>
            <person name="Snigdha A.R."/>
            <person name="Mortoza M.S."/>
            <person name="Matin S.A."/>
            <person name="Hoque S.M.E."/>
            <person name="Islam M.K."/>
            <person name="Roy D.K."/>
            <person name="Haider R."/>
            <person name="Moosa M.M."/>
            <person name="Elias S.M."/>
            <person name="Hasan A.M."/>
            <person name="Jahan S."/>
            <person name="Shafiuddin M."/>
            <person name="Mahmood N."/>
            <person name="Shommy N.S."/>
        </authorList>
    </citation>
    <scope>NUCLEOTIDE SEQUENCE [LARGE SCALE GENOMIC DNA]</scope>
    <source>
        <strain evidence="10">cv. O-4</strain>
    </source>
</reference>
<comment type="domain">
    <text evidence="6">The PPC domain mediates interactions between AHL proteins.</text>
</comment>
<dbReference type="PRINTS" id="PR00929">
    <property type="entry name" value="ATHOOK"/>
</dbReference>
<evidence type="ECO:0000256" key="6">
    <source>
        <dbReference type="RuleBase" id="RU367031"/>
    </source>
</evidence>
<comment type="subcellular location">
    <subcellularLocation>
        <location evidence="6">Nucleus</location>
    </subcellularLocation>
</comment>
<proteinExistence type="predicted"/>
<feature type="compositionally biased region" description="Acidic residues" evidence="7">
    <location>
        <begin position="35"/>
        <end position="45"/>
    </location>
</feature>
<accession>A0A1R3J610</accession>
<evidence type="ECO:0000256" key="5">
    <source>
        <dbReference type="ARBA" id="ARBA00023242"/>
    </source>
</evidence>
<evidence type="ECO:0000256" key="4">
    <source>
        <dbReference type="ARBA" id="ARBA00023163"/>
    </source>
</evidence>
<evidence type="ECO:0000256" key="3">
    <source>
        <dbReference type="ARBA" id="ARBA00023125"/>
    </source>
</evidence>
<evidence type="ECO:0000256" key="7">
    <source>
        <dbReference type="SAM" id="MobiDB-lite"/>
    </source>
</evidence>
<dbReference type="PANTHER" id="PTHR31500">
    <property type="entry name" value="AT-HOOK MOTIF NUCLEAR-LOCALIZED PROTEIN 9"/>
    <property type="match status" value="1"/>
</dbReference>
<dbReference type="InterPro" id="IPR005175">
    <property type="entry name" value="PPC_dom"/>
</dbReference>
<dbReference type="InterPro" id="IPR017956">
    <property type="entry name" value="AT_hook_DNA-bd_motif"/>
</dbReference>
<dbReference type="Proteomes" id="UP000187203">
    <property type="component" value="Unassembled WGS sequence"/>
</dbReference>
<evidence type="ECO:0000256" key="1">
    <source>
        <dbReference type="ARBA" id="ARBA00003687"/>
    </source>
</evidence>